<organism evidence="2 3">
    <name type="scientific">Nannocystis exedens</name>
    <dbReference type="NCBI Taxonomy" id="54"/>
    <lineage>
        <taxon>Bacteria</taxon>
        <taxon>Pseudomonadati</taxon>
        <taxon>Myxococcota</taxon>
        <taxon>Polyangia</taxon>
        <taxon>Nannocystales</taxon>
        <taxon>Nannocystaceae</taxon>
        <taxon>Nannocystis</taxon>
    </lineage>
</organism>
<feature type="region of interest" description="Disordered" evidence="1">
    <location>
        <begin position="239"/>
        <end position="272"/>
    </location>
</feature>
<evidence type="ECO:0000313" key="3">
    <source>
        <dbReference type="Proteomes" id="UP000199400"/>
    </source>
</evidence>
<feature type="region of interest" description="Disordered" evidence="1">
    <location>
        <begin position="52"/>
        <end position="84"/>
    </location>
</feature>
<evidence type="ECO:0000256" key="1">
    <source>
        <dbReference type="SAM" id="MobiDB-lite"/>
    </source>
</evidence>
<gene>
    <name evidence="2" type="ORF">SAMN02745121_01631</name>
</gene>
<sequence length="385" mass="41025">MPGARSRPAAGAHSLTTCLLRHVLTLPRRSPAVGCRDFRTPFDAPALSIRGRERRGARARQITRAARPPPGPSRTPRGSGRVVLGASPRPDCACAGCRPTTSGPLAPGGDLTAPRTSRGSHPARHRRRGEHCWVKSGGREHRSRIPRPSRTRLRHARAGVDPCSAPTPSREGSKPTSTRAGEPPSSVLPRRHLREPRLRSQRLPLPSPPPSAHASCTQAPASLASRRLPLRWRGRLPLTIGPRELQPHSPPALRSLDASPGSASPPDQGLPLRCRRTVSLGARATRAPRACSLAPVPARGSASAELRLACSTSRAPPRLLADAAIGLASNRSGTAADGRPRTADSCWLHSPQGQTRGGAGTVRYLDDCELRSPSLPRSPRIRLLA</sequence>
<dbReference type="STRING" id="54.SAMN02745121_01631"/>
<name>A0A1I1VEC1_9BACT</name>
<reference evidence="3" key="1">
    <citation type="submission" date="2016-10" db="EMBL/GenBank/DDBJ databases">
        <authorList>
            <person name="Varghese N."/>
            <person name="Submissions S."/>
        </authorList>
    </citation>
    <scope>NUCLEOTIDE SEQUENCE [LARGE SCALE GENOMIC DNA]</scope>
    <source>
        <strain evidence="3">ATCC 25963</strain>
    </source>
</reference>
<protein>
    <submittedName>
        <fullName evidence="2">Uncharacterized protein</fullName>
    </submittedName>
</protein>
<dbReference type="EMBL" id="FOMX01000004">
    <property type="protein sequence ID" value="SFD79443.1"/>
    <property type="molecule type" value="Genomic_DNA"/>
</dbReference>
<proteinExistence type="predicted"/>
<feature type="region of interest" description="Disordered" evidence="1">
    <location>
        <begin position="100"/>
        <end position="222"/>
    </location>
</feature>
<evidence type="ECO:0000313" key="2">
    <source>
        <dbReference type="EMBL" id="SFD79443.1"/>
    </source>
</evidence>
<feature type="compositionally biased region" description="Basic residues" evidence="1">
    <location>
        <begin position="141"/>
        <end position="157"/>
    </location>
</feature>
<dbReference type="AlphaFoldDB" id="A0A1I1VEC1"/>
<dbReference type="Proteomes" id="UP000199400">
    <property type="component" value="Unassembled WGS sequence"/>
</dbReference>
<keyword evidence="3" id="KW-1185">Reference proteome</keyword>
<feature type="compositionally biased region" description="Basic and acidic residues" evidence="1">
    <location>
        <begin position="130"/>
        <end position="140"/>
    </location>
</feature>
<feature type="region of interest" description="Disordered" evidence="1">
    <location>
        <begin position="331"/>
        <end position="354"/>
    </location>
</feature>
<accession>A0A1I1VEC1</accession>